<gene>
    <name evidence="2" type="ORF">ACFPFM_33760</name>
</gene>
<evidence type="ECO:0000313" key="3">
    <source>
        <dbReference type="Proteomes" id="UP001595833"/>
    </source>
</evidence>
<evidence type="ECO:0000256" key="1">
    <source>
        <dbReference type="SAM" id="SignalP"/>
    </source>
</evidence>
<reference evidence="3" key="1">
    <citation type="journal article" date="2019" name="Int. J. Syst. Evol. Microbiol.">
        <title>The Global Catalogue of Microorganisms (GCM) 10K type strain sequencing project: providing services to taxonomists for standard genome sequencing and annotation.</title>
        <authorList>
            <consortium name="The Broad Institute Genomics Platform"/>
            <consortium name="The Broad Institute Genome Sequencing Center for Infectious Disease"/>
            <person name="Wu L."/>
            <person name="Ma J."/>
        </authorList>
    </citation>
    <scope>NUCLEOTIDE SEQUENCE [LARGE SCALE GENOMIC DNA]</scope>
    <source>
        <strain evidence="3">KCTC 12848</strain>
    </source>
</reference>
<accession>A0ABV9Y7N4</accession>
<dbReference type="EMBL" id="JBHSJB010000034">
    <property type="protein sequence ID" value="MFC5058703.1"/>
    <property type="molecule type" value="Genomic_DNA"/>
</dbReference>
<dbReference type="PROSITE" id="PS51257">
    <property type="entry name" value="PROKAR_LIPOPROTEIN"/>
    <property type="match status" value="1"/>
</dbReference>
<keyword evidence="1" id="KW-0732">Signal</keyword>
<feature type="chain" id="PRO_5047382105" description="Lipoprotein" evidence="1">
    <location>
        <begin position="22"/>
        <end position="179"/>
    </location>
</feature>
<organism evidence="2 3">
    <name type="scientific">Saccharothrix xinjiangensis</name>
    <dbReference type="NCBI Taxonomy" id="204798"/>
    <lineage>
        <taxon>Bacteria</taxon>
        <taxon>Bacillati</taxon>
        <taxon>Actinomycetota</taxon>
        <taxon>Actinomycetes</taxon>
        <taxon>Pseudonocardiales</taxon>
        <taxon>Pseudonocardiaceae</taxon>
        <taxon>Saccharothrix</taxon>
    </lineage>
</organism>
<comment type="caution">
    <text evidence="2">The sequence shown here is derived from an EMBL/GenBank/DDBJ whole genome shotgun (WGS) entry which is preliminary data.</text>
</comment>
<evidence type="ECO:0000313" key="2">
    <source>
        <dbReference type="EMBL" id="MFC5058703.1"/>
    </source>
</evidence>
<proteinExistence type="predicted"/>
<protein>
    <recommendedName>
        <fullName evidence="4">Lipoprotein</fullName>
    </recommendedName>
</protein>
<sequence length="179" mass="18491">MKRWVVALAVFGLAGCGTPVAGKAVPGEAPSAPDAGVVRWVNNFCAVAEYMVASGGVQFQPPEGDPAQAKKSVSESLGRVVDVLDVVLHDLGELTPAPEPAADAAVEVVVEPLGRARDKFAKAKSTVDGAPELSVEVYSSAIQDMTEAVTVMNDAVQKMGVVSLPDGYKDAAEHAENCS</sequence>
<keyword evidence="3" id="KW-1185">Reference proteome</keyword>
<name>A0ABV9Y7N4_9PSEU</name>
<dbReference type="Proteomes" id="UP001595833">
    <property type="component" value="Unassembled WGS sequence"/>
</dbReference>
<dbReference type="RefSeq" id="WP_344040623.1">
    <property type="nucleotide sequence ID" value="NZ_BAAAKE010000023.1"/>
</dbReference>
<evidence type="ECO:0008006" key="4">
    <source>
        <dbReference type="Google" id="ProtNLM"/>
    </source>
</evidence>
<feature type="signal peptide" evidence="1">
    <location>
        <begin position="1"/>
        <end position="21"/>
    </location>
</feature>